<protein>
    <submittedName>
        <fullName evidence="1">Uncharacterized protein</fullName>
    </submittedName>
</protein>
<name>A0A8J6NKJ0_9CHLR</name>
<dbReference type="EMBL" id="JACNJN010000085">
    <property type="protein sequence ID" value="MBC8334953.1"/>
    <property type="molecule type" value="Genomic_DNA"/>
</dbReference>
<proteinExistence type="predicted"/>
<evidence type="ECO:0000313" key="2">
    <source>
        <dbReference type="Proteomes" id="UP000614469"/>
    </source>
</evidence>
<reference evidence="1 2" key="1">
    <citation type="submission" date="2020-08" db="EMBL/GenBank/DDBJ databases">
        <title>Bridging the membrane lipid divide: bacteria of the FCB group superphylum have the potential to synthesize archaeal ether lipids.</title>
        <authorList>
            <person name="Villanueva L."/>
            <person name="Von Meijenfeldt F.A.B."/>
            <person name="Westbye A.B."/>
            <person name="Yadav S."/>
            <person name="Hopmans E.C."/>
            <person name="Dutilh B.E."/>
            <person name="Sinninghe Damste J.S."/>
        </authorList>
    </citation>
    <scope>NUCLEOTIDE SEQUENCE [LARGE SCALE GENOMIC DNA]</scope>
    <source>
        <strain evidence="1">NIOZ-UU36</strain>
    </source>
</reference>
<organism evidence="1 2">
    <name type="scientific">Candidatus Desulfolinea nitratireducens</name>
    <dbReference type="NCBI Taxonomy" id="2841698"/>
    <lineage>
        <taxon>Bacteria</taxon>
        <taxon>Bacillati</taxon>
        <taxon>Chloroflexota</taxon>
        <taxon>Anaerolineae</taxon>
        <taxon>Anaerolineales</taxon>
        <taxon>Anaerolineales incertae sedis</taxon>
        <taxon>Candidatus Desulfolinea</taxon>
    </lineage>
</organism>
<dbReference type="Proteomes" id="UP000614469">
    <property type="component" value="Unassembled WGS sequence"/>
</dbReference>
<gene>
    <name evidence="1" type="ORF">H8E29_06800</name>
</gene>
<sequence>MTKSCLNCEKTEEEIPLLDLHYQSGKLFICPQCLPILIHKSEKLVDKLPGAENFGDAEHHH</sequence>
<accession>A0A8J6NKJ0</accession>
<comment type="caution">
    <text evidence="1">The sequence shown here is derived from an EMBL/GenBank/DDBJ whole genome shotgun (WGS) entry which is preliminary data.</text>
</comment>
<evidence type="ECO:0000313" key="1">
    <source>
        <dbReference type="EMBL" id="MBC8334953.1"/>
    </source>
</evidence>
<dbReference type="AlphaFoldDB" id="A0A8J6NKJ0"/>